<organism evidence="3">
    <name type="scientific">gut metagenome</name>
    <dbReference type="NCBI Taxonomy" id="749906"/>
    <lineage>
        <taxon>unclassified sequences</taxon>
        <taxon>metagenomes</taxon>
        <taxon>organismal metagenomes</taxon>
    </lineage>
</organism>
<feature type="transmembrane region" description="Helical" evidence="1">
    <location>
        <begin position="740"/>
        <end position="756"/>
    </location>
</feature>
<dbReference type="InterPro" id="IPR019196">
    <property type="entry name" value="ABC_transp_unknown"/>
</dbReference>
<dbReference type="EMBL" id="AMCI01004592">
    <property type="protein sequence ID" value="EJW97785.1"/>
    <property type="molecule type" value="Genomic_DNA"/>
</dbReference>
<dbReference type="AlphaFoldDB" id="J9CCU0"/>
<protein>
    <submittedName>
        <fullName evidence="3">ABC-type transport system</fullName>
    </submittedName>
</protein>
<dbReference type="GO" id="GO:0005886">
    <property type="term" value="C:plasma membrane"/>
    <property type="evidence" value="ECO:0007669"/>
    <property type="project" value="UniProtKB-SubCell"/>
</dbReference>
<sequence length="761" mass="86743">MKIILKIAKAELQVLFYSPIAWLILILFTFQTSMEFAGLLDGLVRSKAMGYELTAVTNRIFGGWEGIFVTVQGSLYLYIPLLTMNLMSREFSSGSIKLLYSSPVTNSEIILGKYLAMLVYSLVLMAILGVYVIYGACTIAEFDYPTVFTGMLGLFLLTATYSAIGLFMSTLTSYQVVAAIGTLTMLTVLNYVSSWWQDVEFVRDLTYWLALPGRSMEFVRGMLCTENVIYFFMVIGLFVGMSILKLQNSRQKRTCTQVWGQYIAIWAIALGVGYISSRPAMKKYYDATPLKSNTITPHSQNIVSQMKGDVKITTYVNLLDRYFWIGMPERINEDLKLFEQYLRFKPDIQMEYVYYYDQANNPDFDNRFPNLTLDEKFKKMIDINNYDPKCFLKPGELDVDLSAEENRFVRMIEYNGKKTFLRVFDDNMIFPTEAEISAAFKRLVMKLPKVGFLSGHDERPTDNYGERSYSMFAQMRTFRHSLINQGFDFTTVSLDKDIPEDVDILVIAEMKKSLTDEEQVRLNKYIERGGNLLIAGEPKRQEWMNSIVAPLGLRFMEGCLVQPTVEYPANLLLAKPTKEAGQLSYWFNTLQSYGYGVTMPSVTGIECIEDKGFTVTPLFATDSVGSWNELTTTDFVDGKVVMDAEKGEVQQSYPTAVALSRKMGEKEQKIVVLGDADCISNGELTRTRAGLPSFNYYLIVGSFYWMSDDEAPVDVRRPSSTDTQISLTEASYQATRILCMWVWPILMLLTALVIWLRRRGR</sequence>
<reference evidence="3" key="1">
    <citation type="journal article" date="2012" name="PLoS ONE">
        <title>Gene sets for utilization of primary and secondary nutrition supplies in the distal gut of endangered iberian lynx.</title>
        <authorList>
            <person name="Alcaide M."/>
            <person name="Messina E."/>
            <person name="Richter M."/>
            <person name="Bargiela R."/>
            <person name="Peplies J."/>
            <person name="Huws S.A."/>
            <person name="Newbold C.J."/>
            <person name="Golyshin P.N."/>
            <person name="Simon M.A."/>
            <person name="Lopez G."/>
            <person name="Yakimov M.M."/>
            <person name="Ferrer M."/>
        </authorList>
    </citation>
    <scope>NUCLEOTIDE SEQUENCE</scope>
</reference>
<feature type="domain" description="ABC-type uncharacterised transport system" evidence="2">
    <location>
        <begin position="448"/>
        <end position="540"/>
    </location>
</feature>
<feature type="transmembrane region" description="Helical" evidence="1">
    <location>
        <begin position="114"/>
        <end position="134"/>
    </location>
</feature>
<gene>
    <name evidence="3" type="ORF">EVA_14109</name>
</gene>
<name>J9CCU0_9ZZZZ</name>
<dbReference type="GO" id="GO:0140359">
    <property type="term" value="F:ABC-type transporter activity"/>
    <property type="evidence" value="ECO:0007669"/>
    <property type="project" value="InterPro"/>
</dbReference>
<comment type="caution">
    <text evidence="3">The sequence shown here is derived from an EMBL/GenBank/DDBJ whole genome shotgun (WGS) entry which is preliminary data.</text>
</comment>
<dbReference type="Pfam" id="PF12679">
    <property type="entry name" value="ABC2_membrane_2"/>
    <property type="match status" value="1"/>
</dbReference>
<evidence type="ECO:0000259" key="2">
    <source>
        <dbReference type="Pfam" id="PF09822"/>
    </source>
</evidence>
<feature type="transmembrane region" description="Helical" evidence="1">
    <location>
        <begin position="20"/>
        <end position="40"/>
    </location>
</feature>
<keyword evidence="1" id="KW-1133">Transmembrane helix</keyword>
<accession>J9CCU0</accession>
<keyword evidence="1" id="KW-0472">Membrane</keyword>
<feature type="transmembrane region" description="Helical" evidence="1">
    <location>
        <begin position="146"/>
        <end position="164"/>
    </location>
</feature>
<dbReference type="Pfam" id="PF09822">
    <property type="entry name" value="ABC_transp_aux"/>
    <property type="match status" value="1"/>
</dbReference>
<proteinExistence type="predicted"/>
<feature type="transmembrane region" description="Helical" evidence="1">
    <location>
        <begin position="258"/>
        <end position="276"/>
    </location>
</feature>
<evidence type="ECO:0000256" key="1">
    <source>
        <dbReference type="SAM" id="Phobius"/>
    </source>
</evidence>
<evidence type="ECO:0000313" key="3">
    <source>
        <dbReference type="EMBL" id="EJW97785.1"/>
    </source>
</evidence>
<keyword evidence="1" id="KW-0812">Transmembrane</keyword>
<feature type="transmembrane region" description="Helical" evidence="1">
    <location>
        <begin position="60"/>
        <end position="79"/>
    </location>
</feature>
<feature type="transmembrane region" description="Helical" evidence="1">
    <location>
        <begin position="228"/>
        <end position="246"/>
    </location>
</feature>
<feature type="transmembrane region" description="Helical" evidence="1">
    <location>
        <begin position="176"/>
        <end position="196"/>
    </location>
</feature>